<reference evidence="1 2" key="1">
    <citation type="journal article" date="2008" name="PLoS Genet.">
        <title>Genomic islands in the pathogenic filamentous fungus Aspergillus fumigatus.</title>
        <authorList>
            <person name="Fedorova N.D."/>
            <person name="Khaldi N."/>
            <person name="Joardar V.S."/>
            <person name="Maiti R."/>
            <person name="Amedeo P."/>
            <person name="Anderson M.J."/>
            <person name="Crabtree J."/>
            <person name="Silva J.C."/>
            <person name="Badger J.H."/>
            <person name="Albarraq A."/>
            <person name="Angiuoli S."/>
            <person name="Bussey H."/>
            <person name="Bowyer P."/>
            <person name="Cotty P.J."/>
            <person name="Dyer P.S."/>
            <person name="Egan A."/>
            <person name="Galens K."/>
            <person name="Fraser-Liggett C.M."/>
            <person name="Haas B.J."/>
            <person name="Inman J.M."/>
            <person name="Kent R."/>
            <person name="Lemieux S."/>
            <person name="Malavazi I."/>
            <person name="Orvis J."/>
            <person name="Roemer T."/>
            <person name="Ronning C.M."/>
            <person name="Sundaram J.P."/>
            <person name="Sutton G."/>
            <person name="Turner G."/>
            <person name="Venter J.C."/>
            <person name="White O.R."/>
            <person name="Whitty B.R."/>
            <person name="Youngman P."/>
            <person name="Wolfe K.H."/>
            <person name="Goldman G.H."/>
            <person name="Wortman J.R."/>
            <person name="Jiang B."/>
            <person name="Denning D.W."/>
            <person name="Nierman W.C."/>
        </authorList>
    </citation>
    <scope>NUCLEOTIDE SEQUENCE [LARGE SCALE GENOMIC DNA]</scope>
    <source>
        <strain evidence="2">CBS 144.89 / FGSC A1163 / CEA10</strain>
    </source>
</reference>
<dbReference type="VEuPathDB" id="FungiDB:AFUB_084040"/>
<dbReference type="AlphaFoldDB" id="B0YAB2"/>
<organism evidence="1 2">
    <name type="scientific">Aspergillus fumigatus (strain CBS 144.89 / FGSC A1163 / CEA10)</name>
    <name type="common">Neosartorya fumigata</name>
    <dbReference type="NCBI Taxonomy" id="451804"/>
    <lineage>
        <taxon>Eukaryota</taxon>
        <taxon>Fungi</taxon>
        <taxon>Dikarya</taxon>
        <taxon>Ascomycota</taxon>
        <taxon>Pezizomycotina</taxon>
        <taxon>Eurotiomycetes</taxon>
        <taxon>Eurotiomycetidae</taxon>
        <taxon>Eurotiales</taxon>
        <taxon>Aspergillaceae</taxon>
        <taxon>Aspergillus</taxon>
        <taxon>Aspergillus subgen. Fumigati</taxon>
    </lineage>
</organism>
<dbReference type="EMBL" id="DS499600">
    <property type="protein sequence ID" value="EDP48955.1"/>
    <property type="molecule type" value="Genomic_DNA"/>
</dbReference>
<proteinExistence type="predicted"/>
<evidence type="ECO:0000313" key="1">
    <source>
        <dbReference type="EMBL" id="EDP48955.1"/>
    </source>
</evidence>
<evidence type="ECO:0000313" key="2">
    <source>
        <dbReference type="Proteomes" id="UP000001699"/>
    </source>
</evidence>
<keyword evidence="2" id="KW-1185">Reference proteome</keyword>
<protein>
    <submittedName>
        <fullName evidence="1">Uncharacterized protein</fullName>
    </submittedName>
</protein>
<sequence length="99" mass="10710">MGMSGRELIEAKDKWEKLAMGARPFHVVCDSIEALEDRSRDGDILGGWAGGGTMVVAWLGLGWGLAGKLECNLTAWLSENRPMNRGTGYQTIRGLAACQ</sequence>
<accession>B0YAB2</accession>
<name>B0YAB2_ASPFC</name>
<dbReference type="HOGENOM" id="CLU_2319889_0_0_1"/>
<gene>
    <name evidence="1" type="ORF">AFUB_084040</name>
</gene>
<dbReference type="Proteomes" id="UP000001699">
    <property type="component" value="Unassembled WGS sequence"/>
</dbReference>